<dbReference type="InterPro" id="IPR027417">
    <property type="entry name" value="P-loop_NTPase"/>
</dbReference>
<evidence type="ECO:0000256" key="8">
    <source>
        <dbReference type="ARBA" id="ARBA00022840"/>
    </source>
</evidence>
<feature type="binding site" evidence="15">
    <location>
        <begin position="74"/>
        <end position="81"/>
    </location>
    <ligand>
        <name>ATP</name>
        <dbReference type="ChEBI" id="CHEBI:30616"/>
    </ligand>
</feature>
<gene>
    <name evidence="19" type="ORF">DI609_04645</name>
</gene>
<evidence type="ECO:0000259" key="17">
    <source>
        <dbReference type="PROSITE" id="PS51198"/>
    </source>
</evidence>
<evidence type="ECO:0000256" key="4">
    <source>
        <dbReference type="ARBA" id="ARBA00022763"/>
    </source>
</evidence>
<dbReference type="GO" id="GO:0003677">
    <property type="term" value="F:DNA binding"/>
    <property type="evidence" value="ECO:0007669"/>
    <property type="project" value="UniProtKB-KW"/>
</dbReference>
<dbReference type="PROSITE" id="PS51217">
    <property type="entry name" value="UVRD_HELICASE_CTER"/>
    <property type="match status" value="1"/>
</dbReference>
<keyword evidence="6 15" id="KW-0347">Helicase</keyword>
<dbReference type="Proteomes" id="UP000249451">
    <property type="component" value="Unassembled WGS sequence"/>
</dbReference>
<dbReference type="PANTHER" id="PTHR11070">
    <property type="entry name" value="UVRD / RECB / PCRA DNA HELICASE FAMILY MEMBER"/>
    <property type="match status" value="1"/>
</dbReference>
<dbReference type="Gene3D" id="3.90.320.10">
    <property type="match status" value="1"/>
</dbReference>
<dbReference type="Gene3D" id="1.10.486.10">
    <property type="entry name" value="PCRA, domain 4"/>
    <property type="match status" value="1"/>
</dbReference>
<comment type="catalytic activity">
    <reaction evidence="12">
        <text>Couples ATP hydrolysis with the unwinding of duplex DNA by translocating in the 3'-5' direction.</text>
        <dbReference type="EC" id="5.6.2.4"/>
    </reaction>
</comment>
<evidence type="ECO:0000256" key="5">
    <source>
        <dbReference type="ARBA" id="ARBA00022801"/>
    </source>
</evidence>
<dbReference type="InterPro" id="IPR014017">
    <property type="entry name" value="DNA_helicase_UvrD-like_C"/>
</dbReference>
<evidence type="ECO:0000256" key="6">
    <source>
        <dbReference type="ARBA" id="ARBA00022806"/>
    </source>
</evidence>
<feature type="compositionally biased region" description="Polar residues" evidence="16">
    <location>
        <begin position="1"/>
        <end position="25"/>
    </location>
</feature>
<dbReference type="EC" id="5.6.2.4" evidence="13"/>
<proteinExistence type="inferred from homology"/>
<feature type="compositionally biased region" description="Polar residues" evidence="16">
    <location>
        <begin position="571"/>
        <end position="580"/>
    </location>
</feature>
<dbReference type="Pfam" id="PF00580">
    <property type="entry name" value="UvrD-helicase"/>
    <property type="match status" value="1"/>
</dbReference>
<dbReference type="SUPFAM" id="SSF52540">
    <property type="entry name" value="P-loop containing nucleoside triphosphate hydrolases"/>
    <property type="match status" value="1"/>
</dbReference>
<reference evidence="19 20" key="1">
    <citation type="submission" date="2017-11" db="EMBL/GenBank/DDBJ databases">
        <title>Infants hospitalized years apart are colonized by the same room-sourced microbial strains.</title>
        <authorList>
            <person name="Brooks B."/>
            <person name="Olm M.R."/>
            <person name="Firek B.A."/>
            <person name="Baker R."/>
            <person name="Thomas B.C."/>
            <person name="Morowitz M.J."/>
            <person name="Banfield J.F."/>
        </authorList>
    </citation>
    <scope>NUCLEOTIDE SEQUENCE [LARGE SCALE GENOMIC DNA]</scope>
    <source>
        <strain evidence="19">S2_012_000_R3_87</strain>
    </source>
</reference>
<dbReference type="GO" id="GO:0005829">
    <property type="term" value="C:cytosol"/>
    <property type="evidence" value="ECO:0007669"/>
    <property type="project" value="TreeGrafter"/>
</dbReference>
<evidence type="ECO:0000259" key="18">
    <source>
        <dbReference type="PROSITE" id="PS51217"/>
    </source>
</evidence>
<sequence length="1224" mass="135708">MSQSQSTREENTSNAHPATPHNAQQRKAAMQKPAGGIISPEELAIRWLKQPYPPTPQQSAVISAPPQGSYIVVAGAGAGKTETMAARVVWLVANGFVLPEHVLGLTFTRKAANELGQRIRGRLETLARSGFRDQLQADDPRHEALRNISPAVSTYDSYAGNIVGEYGLLAPVEPSGRIISDAEKWMITRQLLIDHDRELTTSRSMNRMIEFIHTLSEEMDNHLADLKDVRGETEALIDTFQQVEHGVGKPLSLKAYELRDANQERLDLLPWIPKYWERLKELDVRTFGQQMTLAAKLASEHPIVGQSQRERFRVVMLDEYQDTSHAQRVLLRSLFGDGQDDELAVTAVGDPMQAIYGFRGATSSNLGNFEADFPFRGQPAQKLELTTSWRNPASVLDLANVVSSRTLGNNRTVSELKPREGADDGDIQVAFFDEEDQELEWLTDQLQQRWESFKKRKEAAAVSGEKIDPFSAAVLVRKNKEALPIFELLRAKGVPVELTGGAGLLDIPEVADVYATLRALVDPEDDPAMLRLLTGPRFNLAARDLQILARRAQQLQRRAKGDTDPGEMNQAADSTATSTGAEDPWIHNPAYEELKSLESPLREQLLDAIPNPADATVGLADAIADFADAEEQGMSPQGTRAIAELSRELGHLRRNCLTKPLPDLIADIEDMIGIRTEVLTRWHRNPDDSIGTSHLDKFAEIVQDFSRLVGSNASALVDYLRAAHEHDAGLEPGEVEAKTDTVQILTVHRSKGLEWDIVAVPYAHRKNFYDAEAPGITIDRWISKAELLPSSLRGDAETEGEPGGYPIYDISHAEKSVDLTNAAEAFRAQLLATEAQESERLFYVGITRTERVLLVSGAAYRPGNDTALDPSLNLVLLKNRITDARAPLPGASVHTWSDLGRTPSKKDAARVEKGKATEIDHYLYPTAEQLTAREDYAATRHTSAAEEQASWPQPAPLASRPGAAEGASMVVDALGAATTGDPASQSTANQDMLTRQWDEETRLLIQEHQQRTLTAVEVPLDPMLTATQAVAMNQDPEQFARRRRRPIPMQPQPYAKRGTAFHNWVEQHYNQAMLFDEDEMPGASDATLQDPQLEELKNKFLGSEWAQRTPESVEGSYLVNIGGFVFNGRMDAVFHEGDDPAAGWLVVDWKTGQMPTGRDMRNAELQLAAYRLAWAKILSRQLGVEVPVDNVRTAFFYVRTQHTHYVQDLPNEEELIARLGLDKS</sequence>
<evidence type="ECO:0000256" key="12">
    <source>
        <dbReference type="ARBA" id="ARBA00034617"/>
    </source>
</evidence>
<evidence type="ECO:0000256" key="3">
    <source>
        <dbReference type="ARBA" id="ARBA00022741"/>
    </source>
</evidence>
<dbReference type="GO" id="GO:0043138">
    <property type="term" value="F:3'-5' DNA helicase activity"/>
    <property type="evidence" value="ECO:0007669"/>
    <property type="project" value="UniProtKB-EC"/>
</dbReference>
<name>A0A2W5B669_9CORY</name>
<keyword evidence="5 15" id="KW-0378">Hydrolase</keyword>
<keyword evidence="10" id="KW-0234">DNA repair</keyword>
<dbReference type="InterPro" id="IPR011604">
    <property type="entry name" value="PDDEXK-like_dom_sf"/>
</dbReference>
<feature type="region of interest" description="Disordered" evidence="16">
    <location>
        <begin position="553"/>
        <end position="584"/>
    </location>
</feature>
<keyword evidence="11" id="KW-0413">Isomerase</keyword>
<dbReference type="Pfam" id="PF13361">
    <property type="entry name" value="UvrD_C"/>
    <property type="match status" value="1"/>
</dbReference>
<dbReference type="EMBL" id="QFNY01000084">
    <property type="protein sequence ID" value="PZP01224.1"/>
    <property type="molecule type" value="Genomic_DNA"/>
</dbReference>
<comment type="catalytic activity">
    <reaction evidence="14">
        <text>ATP + H2O = ADP + phosphate + H(+)</text>
        <dbReference type="Rhea" id="RHEA:13065"/>
        <dbReference type="ChEBI" id="CHEBI:15377"/>
        <dbReference type="ChEBI" id="CHEBI:15378"/>
        <dbReference type="ChEBI" id="CHEBI:30616"/>
        <dbReference type="ChEBI" id="CHEBI:43474"/>
        <dbReference type="ChEBI" id="CHEBI:456216"/>
        <dbReference type="EC" id="5.6.2.4"/>
    </reaction>
</comment>
<dbReference type="GO" id="GO:0005524">
    <property type="term" value="F:ATP binding"/>
    <property type="evidence" value="ECO:0007669"/>
    <property type="project" value="UniProtKB-UniRule"/>
</dbReference>
<dbReference type="GO" id="GO:0004527">
    <property type="term" value="F:exonuclease activity"/>
    <property type="evidence" value="ECO:0007669"/>
    <property type="project" value="UniProtKB-KW"/>
</dbReference>
<keyword evidence="2" id="KW-0540">Nuclease</keyword>
<keyword evidence="4" id="KW-0227">DNA damage</keyword>
<dbReference type="GO" id="GO:0000725">
    <property type="term" value="P:recombinational repair"/>
    <property type="evidence" value="ECO:0007669"/>
    <property type="project" value="TreeGrafter"/>
</dbReference>
<evidence type="ECO:0000256" key="2">
    <source>
        <dbReference type="ARBA" id="ARBA00022722"/>
    </source>
</evidence>
<accession>A0A2W5B669</accession>
<dbReference type="Gene3D" id="3.30.160.800">
    <property type="match status" value="1"/>
</dbReference>
<keyword evidence="3 15" id="KW-0547">Nucleotide-binding</keyword>
<evidence type="ECO:0000256" key="16">
    <source>
        <dbReference type="SAM" id="MobiDB-lite"/>
    </source>
</evidence>
<evidence type="ECO:0000256" key="1">
    <source>
        <dbReference type="ARBA" id="ARBA00009922"/>
    </source>
</evidence>
<evidence type="ECO:0000256" key="9">
    <source>
        <dbReference type="ARBA" id="ARBA00023125"/>
    </source>
</evidence>
<feature type="domain" description="UvrD-like helicase C-terminal" evidence="18">
    <location>
        <begin position="393"/>
        <end position="752"/>
    </location>
</feature>
<dbReference type="Pfam" id="PF12705">
    <property type="entry name" value="PDDEXK_1"/>
    <property type="match status" value="1"/>
</dbReference>
<dbReference type="Gene3D" id="1.10.10.160">
    <property type="match status" value="1"/>
</dbReference>
<dbReference type="InterPro" id="IPR038726">
    <property type="entry name" value="PDDEXK_AddAB-type"/>
</dbReference>
<dbReference type="SUPFAM" id="SSF52980">
    <property type="entry name" value="Restriction endonuclease-like"/>
    <property type="match status" value="1"/>
</dbReference>
<feature type="region of interest" description="Disordered" evidence="16">
    <location>
        <begin position="937"/>
        <end position="961"/>
    </location>
</feature>
<comment type="caution">
    <text evidence="19">The sequence shown here is derived from an EMBL/GenBank/DDBJ whole genome shotgun (WGS) entry which is preliminary data.</text>
</comment>
<dbReference type="InterPro" id="IPR013986">
    <property type="entry name" value="DExx_box_DNA_helicase_dom_sf"/>
</dbReference>
<evidence type="ECO:0000313" key="20">
    <source>
        <dbReference type="Proteomes" id="UP000249451"/>
    </source>
</evidence>
<dbReference type="InterPro" id="IPR000212">
    <property type="entry name" value="DNA_helicase_UvrD/REP"/>
</dbReference>
<dbReference type="InterPro" id="IPR014016">
    <property type="entry name" value="UvrD-like_ATP-bd"/>
</dbReference>
<dbReference type="CDD" id="cd17932">
    <property type="entry name" value="DEXQc_UvrD"/>
    <property type="match status" value="1"/>
</dbReference>
<keyword evidence="9" id="KW-0238">DNA-binding</keyword>
<evidence type="ECO:0000313" key="19">
    <source>
        <dbReference type="EMBL" id="PZP01224.1"/>
    </source>
</evidence>
<evidence type="ECO:0000256" key="10">
    <source>
        <dbReference type="ARBA" id="ARBA00023204"/>
    </source>
</evidence>
<dbReference type="InterPro" id="IPR011335">
    <property type="entry name" value="Restrct_endonuc-II-like"/>
</dbReference>
<dbReference type="GO" id="GO:0033202">
    <property type="term" value="C:DNA helicase complex"/>
    <property type="evidence" value="ECO:0007669"/>
    <property type="project" value="TreeGrafter"/>
</dbReference>
<dbReference type="AlphaFoldDB" id="A0A2W5B669"/>
<evidence type="ECO:0000256" key="15">
    <source>
        <dbReference type="PROSITE-ProRule" id="PRU00560"/>
    </source>
</evidence>
<evidence type="ECO:0000256" key="14">
    <source>
        <dbReference type="ARBA" id="ARBA00048988"/>
    </source>
</evidence>
<protein>
    <recommendedName>
        <fullName evidence="13">DNA 3'-5' helicase</fullName>
        <ecNumber evidence="13">5.6.2.4</ecNumber>
    </recommendedName>
</protein>
<comment type="similarity">
    <text evidence="1">Belongs to the helicase family. UvrD subfamily.</text>
</comment>
<dbReference type="Gene3D" id="3.40.50.300">
    <property type="entry name" value="P-loop containing nucleotide triphosphate hydrolases"/>
    <property type="match status" value="2"/>
</dbReference>
<keyword evidence="8 15" id="KW-0067">ATP-binding</keyword>
<evidence type="ECO:0000256" key="11">
    <source>
        <dbReference type="ARBA" id="ARBA00023235"/>
    </source>
</evidence>
<feature type="region of interest" description="Disordered" evidence="16">
    <location>
        <begin position="1"/>
        <end position="33"/>
    </location>
</feature>
<dbReference type="PROSITE" id="PS51198">
    <property type="entry name" value="UVRD_HELICASE_ATP_BIND"/>
    <property type="match status" value="1"/>
</dbReference>
<keyword evidence="7" id="KW-0269">Exonuclease</keyword>
<evidence type="ECO:0000256" key="7">
    <source>
        <dbReference type="ARBA" id="ARBA00022839"/>
    </source>
</evidence>
<evidence type="ECO:0000256" key="13">
    <source>
        <dbReference type="ARBA" id="ARBA00034808"/>
    </source>
</evidence>
<dbReference type="PANTHER" id="PTHR11070:SF55">
    <property type="entry name" value="DNA 3'-5' HELICASE"/>
    <property type="match status" value="1"/>
</dbReference>
<organism evidence="19 20">
    <name type="scientific">Corynebacterium urealyticum</name>
    <dbReference type="NCBI Taxonomy" id="43771"/>
    <lineage>
        <taxon>Bacteria</taxon>
        <taxon>Bacillati</taxon>
        <taxon>Actinomycetota</taxon>
        <taxon>Actinomycetes</taxon>
        <taxon>Mycobacteriales</taxon>
        <taxon>Corynebacteriaceae</taxon>
        <taxon>Corynebacterium</taxon>
    </lineage>
</organism>
<feature type="domain" description="UvrD-like helicase ATP-binding" evidence="17">
    <location>
        <begin position="53"/>
        <end position="392"/>
    </location>
</feature>